<reference evidence="1 2" key="1">
    <citation type="journal article" date="2005" name="Nucleic Acids Res.">
        <title>Genomic blueprint of Hahella chejuensis, a marine microbe producing an algicidal agent.</title>
        <authorList>
            <person name="Jeong H."/>
            <person name="Yim J.H."/>
            <person name="Lee C."/>
            <person name="Choi S.-H."/>
            <person name="Park Y.K."/>
            <person name="Yoon S.H."/>
            <person name="Hur C.-G."/>
            <person name="Kang H.-Y."/>
            <person name="Kim D."/>
            <person name="Lee H.H."/>
            <person name="Park K.H."/>
            <person name="Park S.-H."/>
            <person name="Park H.-S."/>
            <person name="Lee H.K."/>
            <person name="Oh T.K."/>
            <person name="Kim J.F."/>
        </authorList>
    </citation>
    <scope>NUCLEOTIDE SEQUENCE [LARGE SCALE GENOMIC DNA]</scope>
    <source>
        <strain evidence="1 2">KCTC 2396</strain>
    </source>
</reference>
<name>Q2SCI1_HAHCH</name>
<dbReference type="RefSeq" id="WP_011398708.1">
    <property type="nucleotide sequence ID" value="NC_007645.1"/>
</dbReference>
<dbReference type="EMBL" id="CP000155">
    <property type="protein sequence ID" value="ABC31643.1"/>
    <property type="molecule type" value="Genomic_DNA"/>
</dbReference>
<proteinExistence type="predicted"/>
<dbReference type="OrthoDB" id="6192048at2"/>
<dbReference type="Proteomes" id="UP000000238">
    <property type="component" value="Chromosome"/>
</dbReference>
<dbReference type="eggNOG" id="ENOG502ZDMS">
    <property type="taxonomic scope" value="Bacteria"/>
</dbReference>
<evidence type="ECO:0000313" key="2">
    <source>
        <dbReference type="Proteomes" id="UP000000238"/>
    </source>
</evidence>
<gene>
    <name evidence="1" type="ordered locus">HCH_04954</name>
</gene>
<dbReference type="HOGENOM" id="CLU_905415_0_0_6"/>
<accession>Q2SCI1</accession>
<evidence type="ECO:0000313" key="1">
    <source>
        <dbReference type="EMBL" id="ABC31643.1"/>
    </source>
</evidence>
<protein>
    <submittedName>
        <fullName evidence="1">Uncharacterized protein</fullName>
    </submittedName>
</protein>
<dbReference type="KEGG" id="hch:HCH_04954"/>
<organism evidence="1 2">
    <name type="scientific">Hahella chejuensis (strain KCTC 2396)</name>
    <dbReference type="NCBI Taxonomy" id="349521"/>
    <lineage>
        <taxon>Bacteria</taxon>
        <taxon>Pseudomonadati</taxon>
        <taxon>Pseudomonadota</taxon>
        <taxon>Gammaproteobacteria</taxon>
        <taxon>Oceanospirillales</taxon>
        <taxon>Hahellaceae</taxon>
        <taxon>Hahella</taxon>
    </lineage>
</organism>
<dbReference type="STRING" id="349521.HCH_04954"/>
<dbReference type="AlphaFoldDB" id="Q2SCI1"/>
<keyword evidence="2" id="KW-1185">Reference proteome</keyword>
<sequence>MVTPRIRPGWLLCLLAAWAFSGHVGAAIINNNNVFQISEQMQIKAKRLIAAQNKSVDESDAPVFQDKLPNQVYAKALDAYAQIRQLMTLNNLSPIEDKQLPFQIFRPKDVYELLEQADQGLNAILETKSISTEAEFERPLGKSGADVYQSLWKLTNVLSVLAPPPDIGDTQKQFKLIEDELRLLARAQNLKFSEPQKDQYSDKSIRDVMLALYQDYHLLGRLQRNLEVEPTSPEAIPSGALTVLDVYDGARSVLAEIHRMKAGLNIEQRSPAPEGEANASLNSLYAQAKKIHDLLISLLSGMTPAGQ</sequence>